<reference evidence="8 9" key="1">
    <citation type="journal article" date="2019" name="PLoS Biol.">
        <title>Sex chromosomes control vertical transmission of feminizing Wolbachia symbionts in an isopod.</title>
        <authorList>
            <person name="Becking T."/>
            <person name="Chebbi M.A."/>
            <person name="Giraud I."/>
            <person name="Moumen B."/>
            <person name="Laverre T."/>
            <person name="Caubet Y."/>
            <person name="Peccoud J."/>
            <person name="Gilbert C."/>
            <person name="Cordaux R."/>
        </authorList>
    </citation>
    <scope>NUCLEOTIDE SEQUENCE [LARGE SCALE GENOMIC DNA]</scope>
    <source>
        <strain evidence="8">ANa2</strain>
        <tissue evidence="8">Whole body excluding digestive tract and cuticle</tissue>
    </source>
</reference>
<dbReference type="Pfam" id="PF00648">
    <property type="entry name" value="Peptidase_C2"/>
    <property type="match status" value="2"/>
</dbReference>
<dbReference type="PANTHER" id="PTHR10183:SF433">
    <property type="entry name" value="CALPAIN-A-RELATED"/>
    <property type="match status" value="1"/>
</dbReference>
<evidence type="ECO:0000256" key="2">
    <source>
        <dbReference type="ARBA" id="ARBA00022670"/>
    </source>
</evidence>
<dbReference type="GO" id="GO:0005737">
    <property type="term" value="C:cytoplasm"/>
    <property type="evidence" value="ECO:0007669"/>
    <property type="project" value="TreeGrafter"/>
</dbReference>
<dbReference type="InterPro" id="IPR001300">
    <property type="entry name" value="Peptidase_C2_calpain_cat"/>
</dbReference>
<dbReference type="InterPro" id="IPR022684">
    <property type="entry name" value="Calpain_cysteine_protease"/>
</dbReference>
<dbReference type="SMART" id="SM00720">
    <property type="entry name" value="calpain_III"/>
    <property type="match status" value="1"/>
</dbReference>
<evidence type="ECO:0000256" key="5">
    <source>
        <dbReference type="PIRSR" id="PIRSR622684-1"/>
    </source>
</evidence>
<evidence type="ECO:0000313" key="9">
    <source>
        <dbReference type="Proteomes" id="UP000326759"/>
    </source>
</evidence>
<dbReference type="InterPro" id="IPR036213">
    <property type="entry name" value="Calpain_III_sf"/>
</dbReference>
<evidence type="ECO:0000313" key="8">
    <source>
        <dbReference type="EMBL" id="KAB7497288.1"/>
    </source>
</evidence>
<dbReference type="SUPFAM" id="SSF49758">
    <property type="entry name" value="Calpain large subunit, middle domain (domain III)"/>
    <property type="match status" value="1"/>
</dbReference>
<dbReference type="GO" id="GO:0004198">
    <property type="term" value="F:calcium-dependent cysteine-type endopeptidase activity"/>
    <property type="evidence" value="ECO:0007669"/>
    <property type="project" value="InterPro"/>
</dbReference>
<comment type="similarity">
    <text evidence="1">Belongs to the peptidase C2 family.</text>
</comment>
<evidence type="ECO:0000259" key="7">
    <source>
        <dbReference type="PROSITE" id="PS50203"/>
    </source>
</evidence>
<dbReference type="Pfam" id="PF01067">
    <property type="entry name" value="Calpain_III"/>
    <property type="match status" value="1"/>
</dbReference>
<dbReference type="OrthoDB" id="424753at2759"/>
<keyword evidence="2" id="KW-0645">Protease</keyword>
<feature type="active site" evidence="5">
    <location>
        <position position="86"/>
    </location>
</feature>
<keyword evidence="9" id="KW-1185">Reference proteome</keyword>
<dbReference type="PANTHER" id="PTHR10183">
    <property type="entry name" value="CALPAIN"/>
    <property type="match status" value="1"/>
</dbReference>
<comment type="caution">
    <text evidence="6">Lacks conserved residue(s) required for the propagation of feature annotation.</text>
</comment>
<dbReference type="InterPro" id="IPR038765">
    <property type="entry name" value="Papain-like_cys_pep_sf"/>
</dbReference>
<dbReference type="Gene3D" id="2.60.120.380">
    <property type="match status" value="1"/>
</dbReference>
<keyword evidence="4" id="KW-0788">Thiol protease</keyword>
<dbReference type="SUPFAM" id="SSF54001">
    <property type="entry name" value="Cysteine proteinases"/>
    <property type="match status" value="1"/>
</dbReference>
<organism evidence="8 9">
    <name type="scientific">Armadillidium nasatum</name>
    <dbReference type="NCBI Taxonomy" id="96803"/>
    <lineage>
        <taxon>Eukaryota</taxon>
        <taxon>Metazoa</taxon>
        <taxon>Ecdysozoa</taxon>
        <taxon>Arthropoda</taxon>
        <taxon>Crustacea</taxon>
        <taxon>Multicrustacea</taxon>
        <taxon>Malacostraca</taxon>
        <taxon>Eumalacostraca</taxon>
        <taxon>Peracarida</taxon>
        <taxon>Isopoda</taxon>
        <taxon>Oniscidea</taxon>
        <taxon>Crinocheta</taxon>
        <taxon>Armadillidiidae</taxon>
        <taxon>Armadillidium</taxon>
    </lineage>
</organism>
<dbReference type="InterPro" id="IPR022682">
    <property type="entry name" value="Calpain_domain_III"/>
</dbReference>
<comment type="caution">
    <text evidence="8">The sequence shown here is derived from an EMBL/GenBank/DDBJ whole genome shotgun (WGS) entry which is preliminary data.</text>
</comment>
<sequence>ITQFLNIHHGPVSEKPCEVKIKSYGPIDPTPVPEGEESTDDVEKAKCKLKDTKYRKLTAKEIVRDPRFFVEGATRFDIQQGELGDCWLLAAIATLTLNPKLFHFIVPCDQGFYYKYAGIFHFRFWQYGRWQDVYVDDLLPTYRGRLVFMHSKTKNEFWCALLEKAYANEDERDKLGITFDDDGEFWMPFKDFISNFTAMDICDVTPDVFTSQLDCDSDDEECIVKEQRHRQWKMRVMEGEWIQGKTAGGCRNFLDTFHLNPQKVVLLDRPDDDDPDNCTLVVSVMQKYVRQRKRYGIDYIPIGFAVYKEL</sequence>
<protein>
    <submittedName>
        <fullName evidence="8">Calpain-B</fullName>
    </submittedName>
</protein>
<dbReference type="PROSITE" id="PS00139">
    <property type="entry name" value="THIOL_PROTEASE_CYS"/>
    <property type="match status" value="1"/>
</dbReference>
<feature type="domain" description="Calpain catalytic" evidence="7">
    <location>
        <begin position="26"/>
        <end position="168"/>
    </location>
</feature>
<feature type="non-terminal residue" evidence="8">
    <location>
        <position position="310"/>
    </location>
</feature>
<proteinExistence type="inferred from homology"/>
<dbReference type="PRINTS" id="PR00704">
    <property type="entry name" value="CALPAIN"/>
</dbReference>
<dbReference type="Gene3D" id="3.90.70.10">
    <property type="entry name" value="Cysteine proteinases"/>
    <property type="match status" value="1"/>
</dbReference>
<dbReference type="InterPro" id="IPR000169">
    <property type="entry name" value="Pept_cys_AS"/>
</dbReference>
<dbReference type="Proteomes" id="UP000326759">
    <property type="component" value="Unassembled WGS sequence"/>
</dbReference>
<dbReference type="EMBL" id="SEYY01020470">
    <property type="protein sequence ID" value="KAB7497288.1"/>
    <property type="molecule type" value="Genomic_DNA"/>
</dbReference>
<feature type="non-terminal residue" evidence="8">
    <location>
        <position position="1"/>
    </location>
</feature>
<dbReference type="GO" id="GO:0006508">
    <property type="term" value="P:proteolysis"/>
    <property type="evidence" value="ECO:0007669"/>
    <property type="project" value="UniProtKB-KW"/>
</dbReference>
<evidence type="ECO:0000256" key="4">
    <source>
        <dbReference type="ARBA" id="ARBA00022807"/>
    </source>
</evidence>
<keyword evidence="3" id="KW-0378">Hydrolase</keyword>
<feature type="domain" description="Calpain catalytic" evidence="7">
    <location>
        <begin position="169"/>
        <end position="205"/>
    </location>
</feature>
<accession>A0A5N5STP3</accession>
<dbReference type="AlphaFoldDB" id="A0A5N5STP3"/>
<dbReference type="SMART" id="SM00230">
    <property type="entry name" value="CysPc"/>
    <property type="match status" value="1"/>
</dbReference>
<evidence type="ECO:0000256" key="3">
    <source>
        <dbReference type="ARBA" id="ARBA00022801"/>
    </source>
</evidence>
<dbReference type="InterPro" id="IPR022683">
    <property type="entry name" value="Calpain_III"/>
</dbReference>
<evidence type="ECO:0000256" key="1">
    <source>
        <dbReference type="ARBA" id="ARBA00007623"/>
    </source>
</evidence>
<gene>
    <name evidence="8" type="primary">CalpB_0</name>
    <name evidence="8" type="ORF">Anas_07255</name>
</gene>
<name>A0A5N5STP3_9CRUS</name>
<evidence type="ECO:0000256" key="6">
    <source>
        <dbReference type="PROSITE-ProRule" id="PRU00239"/>
    </source>
</evidence>
<dbReference type="PROSITE" id="PS50203">
    <property type="entry name" value="CALPAIN_CAT"/>
    <property type="match status" value="2"/>
</dbReference>